<dbReference type="AlphaFoldDB" id="A0A419DA40"/>
<sequence>MYCNHCKKEEETVTIAGVTYCANCSTALVENKDSGQARMTEGDVPTHKIPKIEETDNLIRTEEVPSMPKEENQEIRELSRETSLPEVGKDELGSSAILLDILSDTAKEETDAETVEKDERLEEASEEVIDLLGQDEAKETPALKEVEVSVPEISARKAEVPVPEGVGVPTAVSETKYAPNAGNNHIMNDVVIEKRKGYLEKKHKNIVRAAEEEIKDEVQMAGRIVTSESGYTKEWDLMIMSIALTALALVILAIFITFK</sequence>
<keyword evidence="1" id="KW-0472">Membrane</keyword>
<accession>A0A419DA40</accession>
<keyword evidence="1" id="KW-1133">Transmembrane helix</keyword>
<reference evidence="2 3" key="1">
    <citation type="journal article" date="2017" name="ISME J.">
        <title>Energy and carbon metabolisms in a deep terrestrial subsurface fluid microbial community.</title>
        <authorList>
            <person name="Momper L."/>
            <person name="Jungbluth S.P."/>
            <person name="Lee M.D."/>
            <person name="Amend J.P."/>
        </authorList>
    </citation>
    <scope>NUCLEOTIDE SEQUENCE [LARGE SCALE GENOMIC DNA]</scope>
    <source>
        <strain evidence="2">SURF_29</strain>
    </source>
</reference>
<organism evidence="2 3">
    <name type="scientific">candidate division WS5 bacterium</name>
    <dbReference type="NCBI Taxonomy" id="2093353"/>
    <lineage>
        <taxon>Bacteria</taxon>
        <taxon>candidate division WS5</taxon>
    </lineage>
</organism>
<evidence type="ECO:0000313" key="2">
    <source>
        <dbReference type="EMBL" id="RJO59963.1"/>
    </source>
</evidence>
<protein>
    <submittedName>
        <fullName evidence="2">Uncharacterized protein</fullName>
    </submittedName>
</protein>
<gene>
    <name evidence="2" type="ORF">C4544_06350</name>
</gene>
<evidence type="ECO:0000256" key="1">
    <source>
        <dbReference type="SAM" id="Phobius"/>
    </source>
</evidence>
<proteinExistence type="predicted"/>
<comment type="caution">
    <text evidence="2">The sequence shown here is derived from an EMBL/GenBank/DDBJ whole genome shotgun (WGS) entry which is preliminary data.</text>
</comment>
<name>A0A419DA40_9BACT</name>
<keyword evidence="1" id="KW-0812">Transmembrane</keyword>
<feature type="transmembrane region" description="Helical" evidence="1">
    <location>
        <begin position="237"/>
        <end position="258"/>
    </location>
</feature>
<evidence type="ECO:0000313" key="3">
    <source>
        <dbReference type="Proteomes" id="UP000285655"/>
    </source>
</evidence>
<dbReference type="Proteomes" id="UP000285655">
    <property type="component" value="Unassembled WGS sequence"/>
</dbReference>
<dbReference type="EMBL" id="QZJW01000055">
    <property type="protein sequence ID" value="RJO59963.1"/>
    <property type="molecule type" value="Genomic_DNA"/>
</dbReference>